<comment type="subcellular location">
    <subcellularLocation>
        <location evidence="4">Cytoplasm</location>
    </subcellularLocation>
</comment>
<feature type="domain" description="Pyrroline-5-carboxylate reductase dimerisation" evidence="7">
    <location>
        <begin position="162"/>
        <end position="257"/>
    </location>
</feature>
<accession>A0A3E4SGL7</accession>
<name>A0A3E4SGL7_9BACT</name>
<protein>
    <recommendedName>
        <fullName evidence="4">Pyrroline-5-carboxylate reductase</fullName>
        <shortName evidence="4">P5C reductase</shortName>
        <shortName evidence="4">P5CR</shortName>
        <ecNumber evidence="4">1.5.1.2</ecNumber>
    </recommendedName>
    <alternativeName>
        <fullName evidence="4">PCA reductase</fullName>
    </alternativeName>
</protein>
<dbReference type="UniPathway" id="UPA00098">
    <property type="reaction ID" value="UER00361"/>
</dbReference>
<dbReference type="HAMAP" id="MF_01925">
    <property type="entry name" value="P5C_reductase"/>
    <property type="match status" value="1"/>
</dbReference>
<evidence type="ECO:0000259" key="6">
    <source>
        <dbReference type="Pfam" id="PF03807"/>
    </source>
</evidence>
<evidence type="ECO:0000313" key="8">
    <source>
        <dbReference type="EMBL" id="MBV3408429.1"/>
    </source>
</evidence>
<evidence type="ECO:0000313" key="9">
    <source>
        <dbReference type="EMBL" id="MCP9502508.1"/>
    </source>
</evidence>
<dbReference type="EMBL" id="VZAP01000061">
    <property type="protein sequence ID" value="MQO92040.1"/>
    <property type="molecule type" value="Genomic_DNA"/>
</dbReference>
<dbReference type="EMBL" id="QSCI01000018">
    <property type="protein sequence ID" value="RGX96113.1"/>
    <property type="molecule type" value="Genomic_DNA"/>
</dbReference>
<dbReference type="Pfam" id="PF14748">
    <property type="entry name" value="P5CR_dimer"/>
    <property type="match status" value="1"/>
</dbReference>
<keyword evidence="4" id="KW-0028">Amino-acid biosynthesis</keyword>
<keyword evidence="4" id="KW-0963">Cytoplasm</keyword>
<dbReference type="InterPro" id="IPR036291">
    <property type="entry name" value="NAD(P)-bd_dom_sf"/>
</dbReference>
<evidence type="ECO:0000313" key="16">
    <source>
        <dbReference type="Proteomes" id="UP000261187"/>
    </source>
</evidence>
<dbReference type="Gene3D" id="3.40.50.720">
    <property type="entry name" value="NAD(P)-binding Rossmann-like Domain"/>
    <property type="match status" value="1"/>
</dbReference>
<dbReference type="EMBL" id="QRVN01000018">
    <property type="protein sequence ID" value="RGS46619.1"/>
    <property type="molecule type" value="Genomic_DNA"/>
</dbReference>
<dbReference type="PANTHER" id="PTHR11645">
    <property type="entry name" value="PYRROLINE-5-CARBOXYLATE REDUCTASE"/>
    <property type="match status" value="1"/>
</dbReference>
<evidence type="ECO:0000259" key="7">
    <source>
        <dbReference type="Pfam" id="PF14748"/>
    </source>
</evidence>
<evidence type="ECO:0000313" key="12">
    <source>
        <dbReference type="EMBL" id="MST78705.1"/>
    </source>
</evidence>
<dbReference type="GO" id="GO:0005737">
    <property type="term" value="C:cytoplasm"/>
    <property type="evidence" value="ECO:0007669"/>
    <property type="project" value="UniProtKB-SubCell"/>
</dbReference>
<evidence type="ECO:0000313" key="14">
    <source>
        <dbReference type="EMBL" id="RGS46619.1"/>
    </source>
</evidence>
<evidence type="ECO:0000313" key="19">
    <source>
        <dbReference type="Proteomes" id="UP000421283"/>
    </source>
</evidence>
<dbReference type="Proteomes" id="UP001206014">
    <property type="component" value="Unassembled WGS sequence"/>
</dbReference>
<dbReference type="EMBL" id="JANDXR010000020">
    <property type="protein sequence ID" value="MCP9502508.1"/>
    <property type="molecule type" value="Genomic_DNA"/>
</dbReference>
<evidence type="ECO:0000256" key="2">
    <source>
        <dbReference type="ARBA" id="ARBA00022857"/>
    </source>
</evidence>
<dbReference type="SUPFAM" id="SSF48179">
    <property type="entry name" value="6-phosphogluconate dehydrogenase C-terminal domain-like"/>
    <property type="match status" value="1"/>
</dbReference>
<organism evidence="13 16">
    <name type="scientific">Segatella copri</name>
    <dbReference type="NCBI Taxonomy" id="165179"/>
    <lineage>
        <taxon>Bacteria</taxon>
        <taxon>Pseudomonadati</taxon>
        <taxon>Bacteroidota</taxon>
        <taxon>Bacteroidia</taxon>
        <taxon>Bacteroidales</taxon>
        <taxon>Prevotellaceae</taxon>
        <taxon>Segatella</taxon>
    </lineage>
</organism>
<evidence type="ECO:0000313" key="20">
    <source>
        <dbReference type="Proteomes" id="UP000450161"/>
    </source>
</evidence>
<dbReference type="InterPro" id="IPR028939">
    <property type="entry name" value="P5C_Rdtase_cat_N"/>
</dbReference>
<dbReference type="Pfam" id="PF03807">
    <property type="entry name" value="F420_oxidored"/>
    <property type="match status" value="1"/>
</dbReference>
<reference evidence="8" key="4">
    <citation type="submission" date="2021-06" db="EMBL/GenBank/DDBJ databases">
        <title>Collection of gut derived symbiotic bacterial strains cultured from healthy donors.</title>
        <authorList>
            <person name="Lin H."/>
            <person name="Littmann E."/>
            <person name="Pamer E.G."/>
        </authorList>
    </citation>
    <scope>NUCLEOTIDE SEQUENCE</scope>
    <source>
        <strain evidence="8">MSK.21.60</strain>
    </source>
</reference>
<dbReference type="EMBL" id="QSSA01000020">
    <property type="protein sequence ID" value="RGL58948.1"/>
    <property type="molecule type" value="Genomic_DNA"/>
</dbReference>
<gene>
    <name evidence="4" type="primary">proC</name>
    <name evidence="14" type="ORF">DWX90_09245</name>
    <name evidence="15" type="ORF">DXA63_06080</name>
    <name evidence="13" type="ORF">DXC61_09560</name>
    <name evidence="11" type="ORF">F7D31_05030</name>
    <name evidence="12" type="ORF">FYJ72_13850</name>
    <name evidence="8" type="ORF">KSW80_08475</name>
    <name evidence="10" type="ORF">NNC68_05410</name>
    <name evidence="9" type="ORF">NND11_13315</name>
</gene>
<comment type="similarity">
    <text evidence="1 4">Belongs to the pyrroline-5-carboxylate reductase family.</text>
</comment>
<sequence>MKITIIGAGAMGGAMAEGLLQSEKFTPSDITVSDHNQPVLDHFASEGASVTLDNQLACHGADIICVVVKPWCVEKTLKGIKDALNYKSQKLVVVAAGVPSANIKEWLDKDGITPTFFLVMPNIAIAYKQSMTFITPVDASATEIQQITEIFDELGESLIMEERLFPAATAMSCAIAYAMRYVRANVEGGVEMGFKAKDAQKIVLQTIKGAVELLQETGEHPEAAIDKVTTPGGCTIKGLNTMEQGGFTSAVINGLLAGKK</sequence>
<reference evidence="9" key="5">
    <citation type="submission" date="2022-07" db="EMBL/GenBank/DDBJ databases">
        <title>Prevotella copri.</title>
        <authorList>
            <person name="Yang C."/>
        </authorList>
    </citation>
    <scope>NUCLEOTIDE SEQUENCE</scope>
    <source>
        <strain evidence="10">HF1805</strain>
        <strain evidence="9">HF88</strain>
    </source>
</reference>
<dbReference type="Proteomes" id="UP000286113">
    <property type="component" value="Unassembled WGS sequence"/>
</dbReference>
<comment type="caution">
    <text evidence="13">The sequence shown here is derived from an EMBL/GenBank/DDBJ whole genome shotgun (WGS) entry which is preliminary data.</text>
</comment>
<reference evidence="12 20" key="2">
    <citation type="submission" date="2019-08" db="EMBL/GenBank/DDBJ databases">
        <title>In-depth cultivation of the pig gut microbiome towards novel bacterial diversity and tailored functional studies.</title>
        <authorList>
            <person name="Wylensek D."/>
            <person name="Hitch T.C.A."/>
            <person name="Clavel T."/>
        </authorList>
    </citation>
    <scope>NUCLEOTIDE SEQUENCE [LARGE SCALE GENOMIC DNA]</scope>
    <source>
        <strain evidence="12 20">LKV-178-WT-2C</strain>
    </source>
</reference>
<dbReference type="InterPro" id="IPR029036">
    <property type="entry name" value="P5CR_dimer"/>
</dbReference>
<comment type="pathway">
    <text evidence="4">Amino-acid biosynthesis; L-proline biosynthesis; L-proline from L-glutamate 5-semialdehyde: step 1/1.</text>
</comment>
<comment type="function">
    <text evidence="4">Catalyzes the reduction of 1-pyrroline-5-carboxylate (PCA) to L-proline.</text>
</comment>
<keyword evidence="3 4" id="KW-0560">Oxidoreductase</keyword>
<evidence type="ECO:0000313" key="15">
    <source>
        <dbReference type="EMBL" id="RGX96113.1"/>
    </source>
</evidence>
<keyword evidence="2 4" id="KW-0521">NADP</keyword>
<dbReference type="EMBL" id="JANDWU010000007">
    <property type="protein sequence ID" value="MCP9548917.1"/>
    <property type="molecule type" value="Genomic_DNA"/>
</dbReference>
<dbReference type="GeneID" id="69847642"/>
<evidence type="ECO:0000313" key="18">
    <source>
        <dbReference type="Proteomes" id="UP000286113"/>
    </source>
</evidence>
<dbReference type="Proteomes" id="UP001205506">
    <property type="component" value="Unassembled WGS sequence"/>
</dbReference>
<dbReference type="PIRSF" id="PIRSF000193">
    <property type="entry name" value="Pyrrol-5-carb_rd"/>
    <property type="match status" value="1"/>
</dbReference>
<reference evidence="11" key="6">
    <citation type="submission" date="2022-12" db="EMBL/GenBank/DDBJ databases">
        <title>Distinct polysaccharide growth profiles of human intestinal Prevotella copri isolates.</title>
        <authorList>
            <person name="Fehlner-Peach H."/>
            <person name="Magnabosco C."/>
            <person name="Raghavan V."/>
            <person name="Scher J.U."/>
            <person name="Tett A."/>
            <person name="Cox L.M."/>
            <person name="Gottsegen C."/>
            <person name="Watters A."/>
            <person name="Wiltshire- Gordon J.D."/>
            <person name="Segata N."/>
            <person name="Bonneau R."/>
            <person name="Littman D.R."/>
        </authorList>
    </citation>
    <scope>NUCLEOTIDE SEQUENCE</scope>
    <source>
        <strain evidence="11">IAU3127</strain>
    </source>
</reference>
<dbReference type="PANTHER" id="PTHR11645:SF0">
    <property type="entry name" value="PYRROLINE-5-CARBOXYLATE REDUCTASE 3"/>
    <property type="match status" value="1"/>
</dbReference>
<dbReference type="Proteomes" id="UP000450161">
    <property type="component" value="Unassembled WGS sequence"/>
</dbReference>
<dbReference type="Proteomes" id="UP001196316">
    <property type="component" value="Unassembled WGS sequence"/>
</dbReference>
<dbReference type="RefSeq" id="WP_006847541.1">
    <property type="nucleotide sequence ID" value="NZ_CP134814.1"/>
</dbReference>
<feature type="binding site" evidence="5">
    <location>
        <begin position="6"/>
        <end position="11"/>
    </location>
    <ligand>
        <name>NADP(+)</name>
        <dbReference type="ChEBI" id="CHEBI:58349"/>
    </ligand>
</feature>
<dbReference type="Gene3D" id="1.10.3730.10">
    <property type="entry name" value="ProC C-terminal domain-like"/>
    <property type="match status" value="1"/>
</dbReference>
<reference evidence="16 17" key="1">
    <citation type="submission" date="2018-08" db="EMBL/GenBank/DDBJ databases">
        <title>A genome reference for cultivated species of the human gut microbiota.</title>
        <authorList>
            <person name="Zou Y."/>
            <person name="Xue W."/>
            <person name="Luo G."/>
        </authorList>
    </citation>
    <scope>NUCLEOTIDE SEQUENCE [LARGE SCALE GENOMIC DNA]</scope>
    <source>
        <strain evidence="14 18">AF22-1</strain>
        <strain evidence="15 17">OF03-3</strain>
        <strain evidence="13 16">TF06-40</strain>
    </source>
</reference>
<dbReference type="EMBL" id="VUNF01000041">
    <property type="protein sequence ID" value="MST78705.1"/>
    <property type="molecule type" value="Genomic_DNA"/>
</dbReference>
<dbReference type="GO" id="GO:0004735">
    <property type="term" value="F:pyrroline-5-carboxylate reductase activity"/>
    <property type="evidence" value="ECO:0007669"/>
    <property type="project" value="UniProtKB-UniRule"/>
</dbReference>
<dbReference type="InterPro" id="IPR000304">
    <property type="entry name" value="Pyrroline-COOH_reductase"/>
</dbReference>
<dbReference type="Proteomes" id="UP000261187">
    <property type="component" value="Unassembled WGS sequence"/>
</dbReference>
<dbReference type="GO" id="GO:0055129">
    <property type="term" value="P:L-proline biosynthetic process"/>
    <property type="evidence" value="ECO:0007669"/>
    <property type="project" value="UniProtKB-UniRule"/>
</dbReference>
<dbReference type="SUPFAM" id="SSF51735">
    <property type="entry name" value="NAD(P)-binding Rossmann-fold domains"/>
    <property type="match status" value="1"/>
</dbReference>
<reference evidence="19" key="3">
    <citation type="submission" date="2019-09" db="EMBL/GenBank/DDBJ databases">
        <title>Distinct polysaccharide growth profiles of human intestinal Prevotella copri isolates.</title>
        <authorList>
            <person name="Fehlner-Peach H."/>
            <person name="Magnabosco C."/>
            <person name="Raghavan V."/>
            <person name="Scher J.U."/>
            <person name="Tett A."/>
            <person name="Cox L.M."/>
            <person name="Gottsegen C."/>
            <person name="Watters A."/>
            <person name="Wiltshire- Gordon J.D."/>
            <person name="Segata N."/>
            <person name="Bonneau R."/>
            <person name="Littman D.R."/>
        </authorList>
    </citation>
    <scope>NUCLEOTIDE SEQUENCE [LARGE SCALE GENOMIC DNA]</scope>
    <source>
        <strain evidence="19">iAU3127</strain>
    </source>
</reference>
<feature type="domain" description="Pyrroline-5-carboxylate reductase catalytic N-terminal" evidence="6">
    <location>
        <begin position="2"/>
        <end position="86"/>
    </location>
</feature>
<evidence type="ECO:0000313" key="11">
    <source>
        <dbReference type="EMBL" id="MQO92040.1"/>
    </source>
</evidence>
<evidence type="ECO:0000313" key="13">
    <source>
        <dbReference type="EMBL" id="RGL58948.1"/>
    </source>
</evidence>
<dbReference type="FunFam" id="1.10.3730.10:FF:000001">
    <property type="entry name" value="Pyrroline-5-carboxylate reductase"/>
    <property type="match status" value="1"/>
</dbReference>
<evidence type="ECO:0000313" key="10">
    <source>
        <dbReference type="EMBL" id="MCP9548917.1"/>
    </source>
</evidence>
<proteinExistence type="inferred from homology"/>
<comment type="catalytic activity">
    <reaction evidence="4">
        <text>L-proline + NADP(+) = (S)-1-pyrroline-5-carboxylate + NADPH + 2 H(+)</text>
        <dbReference type="Rhea" id="RHEA:14109"/>
        <dbReference type="ChEBI" id="CHEBI:15378"/>
        <dbReference type="ChEBI" id="CHEBI:17388"/>
        <dbReference type="ChEBI" id="CHEBI:57783"/>
        <dbReference type="ChEBI" id="CHEBI:58349"/>
        <dbReference type="ChEBI" id="CHEBI:60039"/>
        <dbReference type="EC" id="1.5.1.2"/>
    </reaction>
</comment>
<evidence type="ECO:0000256" key="1">
    <source>
        <dbReference type="ARBA" id="ARBA00005525"/>
    </source>
</evidence>
<dbReference type="InterPro" id="IPR008927">
    <property type="entry name" value="6-PGluconate_DH-like_C_sf"/>
</dbReference>
<evidence type="ECO:0000256" key="3">
    <source>
        <dbReference type="ARBA" id="ARBA00023002"/>
    </source>
</evidence>
<dbReference type="AlphaFoldDB" id="A0A3E4SGL7"/>
<feature type="binding site" evidence="5">
    <location>
        <position position="54"/>
    </location>
    <ligand>
        <name>NADPH</name>
        <dbReference type="ChEBI" id="CHEBI:57783"/>
    </ligand>
</feature>
<evidence type="ECO:0000256" key="5">
    <source>
        <dbReference type="PIRSR" id="PIRSR000193-1"/>
    </source>
</evidence>
<dbReference type="EMBL" id="JAHOEP010000020">
    <property type="protein sequence ID" value="MBV3408429.1"/>
    <property type="molecule type" value="Genomic_DNA"/>
</dbReference>
<keyword evidence="4" id="KW-0641">Proline biosynthesis</keyword>
<evidence type="ECO:0000313" key="17">
    <source>
        <dbReference type="Proteomes" id="UP000285604"/>
    </source>
</evidence>
<comment type="catalytic activity">
    <reaction evidence="4">
        <text>L-proline + NAD(+) = (S)-1-pyrroline-5-carboxylate + NADH + 2 H(+)</text>
        <dbReference type="Rhea" id="RHEA:14105"/>
        <dbReference type="ChEBI" id="CHEBI:15378"/>
        <dbReference type="ChEBI" id="CHEBI:17388"/>
        <dbReference type="ChEBI" id="CHEBI:57540"/>
        <dbReference type="ChEBI" id="CHEBI:57945"/>
        <dbReference type="ChEBI" id="CHEBI:60039"/>
        <dbReference type="EC" id="1.5.1.2"/>
    </reaction>
</comment>
<dbReference type="EC" id="1.5.1.2" evidence="4"/>
<evidence type="ECO:0000256" key="4">
    <source>
        <dbReference type="HAMAP-Rule" id="MF_01925"/>
    </source>
</evidence>
<dbReference type="Proteomes" id="UP000421283">
    <property type="component" value="Unassembled WGS sequence"/>
</dbReference>
<dbReference type="Proteomes" id="UP000285604">
    <property type="component" value="Unassembled WGS sequence"/>
</dbReference>